<comment type="caution">
    <text evidence="2">The sequence shown here is derived from an EMBL/GenBank/DDBJ whole genome shotgun (WGS) entry which is preliminary data.</text>
</comment>
<keyword evidence="3" id="KW-1185">Reference proteome</keyword>
<reference evidence="2 3" key="1">
    <citation type="submission" date="2013-08" db="EMBL/GenBank/DDBJ databases">
        <title>Genome sequencing of Lysobacter.</title>
        <authorList>
            <person name="Zhang S."/>
            <person name="Wang G."/>
        </authorList>
    </citation>
    <scope>NUCLEOTIDE SEQUENCE [LARGE SCALE GENOMIC DNA]</scope>
    <source>
        <strain evidence="2 3">GH1-9</strain>
    </source>
</reference>
<evidence type="ECO:0000256" key="1">
    <source>
        <dbReference type="SAM" id="SignalP"/>
    </source>
</evidence>
<dbReference type="RefSeq" id="WP_036134385.1">
    <property type="nucleotide sequence ID" value="NZ_AVPU01000003.1"/>
</dbReference>
<gene>
    <name evidence="2" type="ORF">N800_11615</name>
</gene>
<dbReference type="EMBL" id="AVPU01000003">
    <property type="protein sequence ID" value="KGM55762.1"/>
    <property type="molecule type" value="Genomic_DNA"/>
</dbReference>
<dbReference type="InterPro" id="IPR015943">
    <property type="entry name" value="WD40/YVTN_repeat-like_dom_sf"/>
</dbReference>
<dbReference type="Proteomes" id="UP000029998">
    <property type="component" value="Unassembled WGS sequence"/>
</dbReference>
<accession>A0A0A0F2Z5</accession>
<organism evidence="2 3">
    <name type="scientific">Lysobacter daejeonensis GH1-9</name>
    <dbReference type="NCBI Taxonomy" id="1385517"/>
    <lineage>
        <taxon>Bacteria</taxon>
        <taxon>Pseudomonadati</taxon>
        <taxon>Pseudomonadota</taxon>
        <taxon>Gammaproteobacteria</taxon>
        <taxon>Lysobacterales</taxon>
        <taxon>Lysobacteraceae</taxon>
        <taxon>Aerolutibacter</taxon>
    </lineage>
</organism>
<dbReference type="OrthoDB" id="9767885at2"/>
<dbReference type="SUPFAM" id="SSF110296">
    <property type="entry name" value="Oligoxyloglucan reducing end-specific cellobiohydrolase"/>
    <property type="match status" value="1"/>
</dbReference>
<feature type="signal peptide" evidence="1">
    <location>
        <begin position="1"/>
        <end position="17"/>
    </location>
</feature>
<sequence>MRQLLLTSLLLSLPVAAKEQPQLPDQLAATHGYVHVAFPKGGGQVLTVKPVGKGKPQRLDTSATAHSVGNAQAFGKWLPAGRYKVAQWGLLNWNEGPEFEVQAGRVTDLGDLAAFDVGGYATVLVPLVHEEHAGALHAATQSFASLLTDPAPITAGIAQVQPPINTNQGGTGLGLVADLLMAYDRKVNKPSTREALKQARDPAEFVRLARAVTVPLQDEPARLSDGTLLFPADLGQLRKRTPGGEWSSVGIDTLRQILSVEADEGRLLSGSDDGRVRESRDAGATWTELKAFARNEAVVDIDHAGGTWVVTTTQGFDDPDAPRGGGLIAAAKGTPSIRMRVYTGNGADLRDLVVSKEFVIAPKDQIGWLGARGQLVDGQYYVMAGNGLQRLDIAGGQWSTITPGERISSHRVDVASGVITALWSQGAFSKVYVSSDKGATWAAIGRPPYIIFDVQMDGLDKGWASRLNMGAFSSNWETYSYSPATKDWARSGEAPFQCRLMRVSPDYPTFCITPDASVLAMREGKWEVEFSGN</sequence>
<feature type="chain" id="PRO_5001969428" evidence="1">
    <location>
        <begin position="18"/>
        <end position="533"/>
    </location>
</feature>
<dbReference type="Gene3D" id="2.130.10.10">
    <property type="entry name" value="YVTN repeat-like/Quinoprotein amine dehydrogenase"/>
    <property type="match status" value="1"/>
</dbReference>
<evidence type="ECO:0000313" key="3">
    <source>
        <dbReference type="Proteomes" id="UP000029998"/>
    </source>
</evidence>
<dbReference type="eggNOG" id="ENOG50341B7">
    <property type="taxonomic scope" value="Bacteria"/>
</dbReference>
<proteinExistence type="predicted"/>
<name>A0A0A0F2Z5_9GAMM</name>
<protein>
    <submittedName>
        <fullName evidence="2">Uncharacterized protein</fullName>
    </submittedName>
</protein>
<dbReference type="AlphaFoldDB" id="A0A0A0F2Z5"/>
<keyword evidence="1" id="KW-0732">Signal</keyword>
<evidence type="ECO:0000313" key="2">
    <source>
        <dbReference type="EMBL" id="KGM55762.1"/>
    </source>
</evidence>